<organism evidence="4 6">
    <name type="scientific">Phaeobacter gallaeciensis</name>
    <dbReference type="NCBI Taxonomy" id="60890"/>
    <lineage>
        <taxon>Bacteria</taxon>
        <taxon>Pseudomonadati</taxon>
        <taxon>Pseudomonadota</taxon>
        <taxon>Alphaproteobacteria</taxon>
        <taxon>Rhodobacterales</taxon>
        <taxon>Roseobacteraceae</taxon>
        <taxon>Phaeobacter</taxon>
    </lineage>
</organism>
<dbReference type="SMART" id="SM00448">
    <property type="entry name" value="REC"/>
    <property type="match status" value="1"/>
</dbReference>
<evidence type="ECO:0000256" key="2">
    <source>
        <dbReference type="PROSITE-ProRule" id="PRU00169"/>
    </source>
</evidence>
<dbReference type="OrthoDB" id="7831674at2"/>
<evidence type="ECO:0000313" key="5">
    <source>
        <dbReference type="EMBL" id="MDE4166389.1"/>
    </source>
</evidence>
<keyword evidence="1 2" id="KW-0597">Phosphoprotein</keyword>
<evidence type="ECO:0000259" key="3">
    <source>
        <dbReference type="PROSITE" id="PS50110"/>
    </source>
</evidence>
<dbReference type="PATRIC" id="fig|60890.4.peg.3281"/>
<sequence>MDDSELFAAAHRLPTKRRPLLGLTILVVEDSRFACEALRLLCLRSGARIRRADCLKSARRHLKEYRPSVVIADVGLPDGSGTELIAEINQGSPRVSVILGISGDESLEEETLKAGADGFLAKPITSLAAFQHAILSRLPADRQPASLQDLSDETIEPDFLAFQDDMAHAADVLNEDHEGNTLDYLTQFIGGVARSAGDKPLANAAASLAQARMAGRPIGPDTAMLAGMVQERLERKIAI</sequence>
<dbReference type="InterPro" id="IPR011006">
    <property type="entry name" value="CheY-like_superfamily"/>
</dbReference>
<dbReference type="SUPFAM" id="SSF52172">
    <property type="entry name" value="CheY-like"/>
    <property type="match status" value="1"/>
</dbReference>
<dbReference type="Gene3D" id="3.40.50.2300">
    <property type="match status" value="1"/>
</dbReference>
<dbReference type="Proteomes" id="UP001218364">
    <property type="component" value="Unassembled WGS sequence"/>
</dbReference>
<name>A0A1B0ZVM5_9RHOB</name>
<evidence type="ECO:0000313" key="6">
    <source>
        <dbReference type="Proteomes" id="UP000092565"/>
    </source>
</evidence>
<evidence type="ECO:0000313" key="7">
    <source>
        <dbReference type="Proteomes" id="UP001218364"/>
    </source>
</evidence>
<proteinExistence type="predicted"/>
<accession>A0A1B0ZVM5</accession>
<dbReference type="InterPro" id="IPR001789">
    <property type="entry name" value="Sig_transdc_resp-reg_receiver"/>
</dbReference>
<dbReference type="EMBL" id="CP015124">
    <property type="protein sequence ID" value="ANP38246.1"/>
    <property type="molecule type" value="Genomic_DNA"/>
</dbReference>
<dbReference type="EMBL" id="JARCJK010000005">
    <property type="protein sequence ID" value="MDE4166389.1"/>
    <property type="molecule type" value="Genomic_DNA"/>
</dbReference>
<dbReference type="PROSITE" id="PS50110">
    <property type="entry name" value="RESPONSE_REGULATORY"/>
    <property type="match status" value="1"/>
</dbReference>
<dbReference type="PANTHER" id="PTHR44591">
    <property type="entry name" value="STRESS RESPONSE REGULATOR PROTEIN 1"/>
    <property type="match status" value="1"/>
</dbReference>
<dbReference type="Proteomes" id="UP000092565">
    <property type="component" value="Chromosome"/>
</dbReference>
<protein>
    <submittedName>
        <fullName evidence="4">Response regulator</fullName>
    </submittedName>
</protein>
<reference evidence="4 6" key="1">
    <citation type="submission" date="2016-04" db="EMBL/GenBank/DDBJ databases">
        <authorList>
            <person name="Evans L.H."/>
            <person name="Alamgir A."/>
            <person name="Owens N."/>
            <person name="Weber N.D."/>
            <person name="Virtaneva K."/>
            <person name="Barbian K."/>
            <person name="Babar A."/>
            <person name="Rosenke K."/>
        </authorList>
    </citation>
    <scope>NUCLEOTIDE SEQUENCE [LARGE SCALE GENOMIC DNA]</scope>
    <source>
        <strain evidence="4 6">JL2886</strain>
    </source>
</reference>
<feature type="modified residue" description="4-aspartylphosphate" evidence="2">
    <location>
        <position position="73"/>
    </location>
</feature>
<dbReference type="CDD" id="cd00156">
    <property type="entry name" value="REC"/>
    <property type="match status" value="1"/>
</dbReference>
<keyword evidence="6" id="KW-1185">Reference proteome</keyword>
<evidence type="ECO:0000256" key="1">
    <source>
        <dbReference type="ARBA" id="ARBA00022553"/>
    </source>
</evidence>
<evidence type="ECO:0000313" key="4">
    <source>
        <dbReference type="EMBL" id="ANP38246.1"/>
    </source>
</evidence>
<gene>
    <name evidence="4" type="ORF">JL2886_03367</name>
    <name evidence="5" type="ORF">PXK24_11855</name>
</gene>
<dbReference type="Pfam" id="PF00072">
    <property type="entry name" value="Response_reg"/>
    <property type="match status" value="1"/>
</dbReference>
<dbReference type="AlphaFoldDB" id="A0A1B0ZVM5"/>
<dbReference type="PANTHER" id="PTHR44591:SF25">
    <property type="entry name" value="CHEMOTAXIS TWO-COMPONENT RESPONSE REGULATOR"/>
    <property type="match status" value="1"/>
</dbReference>
<dbReference type="InterPro" id="IPR050595">
    <property type="entry name" value="Bact_response_regulator"/>
</dbReference>
<dbReference type="RefSeq" id="WP_065272932.1">
    <property type="nucleotide sequence ID" value="NZ_CP015124.1"/>
</dbReference>
<dbReference type="GO" id="GO:0000160">
    <property type="term" value="P:phosphorelay signal transduction system"/>
    <property type="evidence" value="ECO:0007669"/>
    <property type="project" value="InterPro"/>
</dbReference>
<reference evidence="5 7" key="2">
    <citation type="submission" date="2023-02" db="EMBL/GenBank/DDBJ databases">
        <title>Population genomics of bacteria associated with diatom.</title>
        <authorList>
            <person name="Xie J."/>
            <person name="Wang H."/>
        </authorList>
    </citation>
    <scope>NUCLEOTIDE SEQUENCE [LARGE SCALE GENOMIC DNA]</scope>
    <source>
        <strain evidence="5 7">PT47_8</strain>
    </source>
</reference>
<feature type="domain" description="Response regulatory" evidence="3">
    <location>
        <begin position="24"/>
        <end position="137"/>
    </location>
</feature>